<reference evidence="11 12" key="1">
    <citation type="submission" date="2024-07" db="EMBL/GenBank/DDBJ databases">
        <title>Section-level genome sequencing and comparative genomics of Aspergillus sections Usti and Cavernicolus.</title>
        <authorList>
            <consortium name="Lawrence Berkeley National Laboratory"/>
            <person name="Nybo J.L."/>
            <person name="Vesth T.C."/>
            <person name="Theobald S."/>
            <person name="Frisvad J.C."/>
            <person name="Larsen T.O."/>
            <person name="Kjaerboelling I."/>
            <person name="Rothschild-Mancinelli K."/>
            <person name="Lyhne E.K."/>
            <person name="Kogle M.E."/>
            <person name="Barry K."/>
            <person name="Clum A."/>
            <person name="Na H."/>
            <person name="Ledsgaard L."/>
            <person name="Lin J."/>
            <person name="Lipzen A."/>
            <person name="Kuo A."/>
            <person name="Riley R."/>
            <person name="Mondo S."/>
            <person name="Labutti K."/>
            <person name="Haridas S."/>
            <person name="Pangalinan J."/>
            <person name="Salamov A.A."/>
            <person name="Simmons B.A."/>
            <person name="Magnuson J.K."/>
            <person name="Chen J."/>
            <person name="Drula E."/>
            <person name="Henrissat B."/>
            <person name="Wiebenga A."/>
            <person name="Lubbers R.J."/>
            <person name="Gomes A.C."/>
            <person name="Macurrencykelacurrency M.R."/>
            <person name="Stajich J."/>
            <person name="Grigoriev I.V."/>
            <person name="Mortensen U.H."/>
            <person name="De Vries R.P."/>
            <person name="Baker S.E."/>
            <person name="Andersen M.R."/>
        </authorList>
    </citation>
    <scope>NUCLEOTIDE SEQUENCE [LARGE SCALE GENOMIC DNA]</scope>
    <source>
        <strain evidence="11 12">CBS 449.75</strain>
    </source>
</reference>
<protein>
    <submittedName>
        <fullName evidence="11">General substrate transporter</fullName>
    </submittedName>
</protein>
<proteinExistence type="inferred from homology"/>
<evidence type="ECO:0000259" key="10">
    <source>
        <dbReference type="PROSITE" id="PS50850"/>
    </source>
</evidence>
<dbReference type="InterPro" id="IPR050360">
    <property type="entry name" value="MFS_Sugar_Transporters"/>
</dbReference>
<evidence type="ECO:0000256" key="8">
    <source>
        <dbReference type="SAM" id="MobiDB-lite"/>
    </source>
</evidence>
<feature type="transmembrane region" description="Helical" evidence="9">
    <location>
        <begin position="196"/>
        <end position="219"/>
    </location>
</feature>
<feature type="transmembrane region" description="Helical" evidence="9">
    <location>
        <begin position="80"/>
        <end position="100"/>
    </location>
</feature>
<feature type="region of interest" description="Disordered" evidence="8">
    <location>
        <begin position="531"/>
        <end position="555"/>
    </location>
</feature>
<evidence type="ECO:0000256" key="9">
    <source>
        <dbReference type="SAM" id="Phobius"/>
    </source>
</evidence>
<feature type="transmembrane region" description="Helical" evidence="9">
    <location>
        <begin position="166"/>
        <end position="184"/>
    </location>
</feature>
<dbReference type="SUPFAM" id="SSF103473">
    <property type="entry name" value="MFS general substrate transporter"/>
    <property type="match status" value="1"/>
</dbReference>
<dbReference type="InterPro" id="IPR036259">
    <property type="entry name" value="MFS_trans_sf"/>
</dbReference>
<evidence type="ECO:0000256" key="1">
    <source>
        <dbReference type="ARBA" id="ARBA00004141"/>
    </source>
</evidence>
<keyword evidence="4 9" id="KW-0812">Transmembrane</keyword>
<dbReference type="PANTHER" id="PTHR48022">
    <property type="entry name" value="PLASTIDIC GLUCOSE TRANSPORTER 4"/>
    <property type="match status" value="1"/>
</dbReference>
<feature type="transmembrane region" description="Helical" evidence="9">
    <location>
        <begin position="452"/>
        <end position="471"/>
    </location>
</feature>
<dbReference type="Gene3D" id="1.20.1250.20">
    <property type="entry name" value="MFS general substrate transporter like domains"/>
    <property type="match status" value="1"/>
</dbReference>
<organism evidence="11 12">
    <name type="scientific">Aspergillus lucknowensis</name>
    <dbReference type="NCBI Taxonomy" id="176173"/>
    <lineage>
        <taxon>Eukaryota</taxon>
        <taxon>Fungi</taxon>
        <taxon>Dikarya</taxon>
        <taxon>Ascomycota</taxon>
        <taxon>Pezizomycotina</taxon>
        <taxon>Eurotiomycetes</taxon>
        <taxon>Eurotiomycetidae</taxon>
        <taxon>Eurotiales</taxon>
        <taxon>Aspergillaceae</taxon>
        <taxon>Aspergillus</taxon>
        <taxon>Aspergillus subgen. Nidulantes</taxon>
    </lineage>
</organism>
<dbReference type="GeneID" id="98143627"/>
<comment type="similarity">
    <text evidence="2 7">Belongs to the major facilitator superfamily. Sugar transporter (TC 2.A.1.1) family.</text>
</comment>
<sequence>MFGFPKFFGWRGRSLNLAISSLGSLDFLLFGYDQGVTGGLLDLESFIKYFPEIDENTCPRLPNGELEPGCKSQQSLNQGIAVASYNLGCFIGAILTIFIGNPLGRRRTIFCGCMTMTCGAILQCTSYSLPQWIVGRIVTGIGNGMNTSTVPTWQSESSKAHDRGKLVMIEGMLITAGITLSYWINYAFSFIPHQEVAWRFPIAFQIVFAVVIFTSILNLPESPRWLVMQGRYDEAYEILELLNEKSRDDPYIINEFKSIQETVKEMSKGSYRSLFDMSEYREFHRVALAYINQMFQQISGINLITYYAPSLYAEIGLGSGNTPKLLAACNGTEYLMAAFIPIYIIEKVGRRPLMLFGAAGMSLSMAVLAGTNYRLVHLGDSQAGIGQAVFLFVFNTFFAIGWLGMTWLYPAEIVPLRIRAPTNALSTSANWIFNFMVVMITPVSFANIGYKTYIIFAVINAFIFPTVYFFFPETRYRSLEEMDAIFKKSTNIFNAVTYSIKEPYRYDKHGELKPEFLEEAIRRESAVVQAGGAKFESEDSTNESQEIKGSDTRVE</sequence>
<feature type="transmembrane region" description="Helical" evidence="9">
    <location>
        <begin position="429"/>
        <end position="446"/>
    </location>
</feature>
<feature type="domain" description="Major facilitator superfamily (MFS) profile" evidence="10">
    <location>
        <begin position="19"/>
        <end position="475"/>
    </location>
</feature>
<evidence type="ECO:0000256" key="6">
    <source>
        <dbReference type="ARBA" id="ARBA00023136"/>
    </source>
</evidence>
<comment type="caution">
    <text evidence="11">The sequence shown here is derived from an EMBL/GenBank/DDBJ whole genome shotgun (WGS) entry which is preliminary data.</text>
</comment>
<evidence type="ECO:0000313" key="11">
    <source>
        <dbReference type="EMBL" id="KAL2869560.1"/>
    </source>
</evidence>
<dbReference type="Proteomes" id="UP001610432">
    <property type="component" value="Unassembled WGS sequence"/>
</dbReference>
<feature type="compositionally biased region" description="Basic and acidic residues" evidence="8">
    <location>
        <begin position="545"/>
        <end position="555"/>
    </location>
</feature>
<evidence type="ECO:0000313" key="12">
    <source>
        <dbReference type="Proteomes" id="UP001610432"/>
    </source>
</evidence>
<evidence type="ECO:0000256" key="3">
    <source>
        <dbReference type="ARBA" id="ARBA00022448"/>
    </source>
</evidence>
<evidence type="ECO:0000256" key="5">
    <source>
        <dbReference type="ARBA" id="ARBA00022989"/>
    </source>
</evidence>
<dbReference type="EMBL" id="JBFXLQ010000009">
    <property type="protein sequence ID" value="KAL2869560.1"/>
    <property type="molecule type" value="Genomic_DNA"/>
</dbReference>
<keyword evidence="3 7" id="KW-0813">Transport</keyword>
<keyword evidence="12" id="KW-1185">Reference proteome</keyword>
<evidence type="ECO:0000256" key="4">
    <source>
        <dbReference type="ARBA" id="ARBA00022692"/>
    </source>
</evidence>
<accession>A0ABR4LYF6</accession>
<dbReference type="PROSITE" id="PS50850">
    <property type="entry name" value="MFS"/>
    <property type="match status" value="1"/>
</dbReference>
<evidence type="ECO:0000256" key="2">
    <source>
        <dbReference type="ARBA" id="ARBA00010992"/>
    </source>
</evidence>
<dbReference type="Pfam" id="PF00083">
    <property type="entry name" value="Sugar_tr"/>
    <property type="match status" value="1"/>
</dbReference>
<feature type="transmembrane region" description="Helical" evidence="9">
    <location>
        <begin position="385"/>
        <end position="409"/>
    </location>
</feature>
<feature type="transmembrane region" description="Helical" evidence="9">
    <location>
        <begin position="353"/>
        <end position="373"/>
    </location>
</feature>
<dbReference type="InterPro" id="IPR003663">
    <property type="entry name" value="Sugar/inositol_transpt"/>
</dbReference>
<name>A0ABR4LYF6_9EURO</name>
<keyword evidence="6 9" id="KW-0472">Membrane</keyword>
<dbReference type="InterPro" id="IPR005828">
    <property type="entry name" value="MFS_sugar_transport-like"/>
</dbReference>
<dbReference type="PANTHER" id="PTHR48022:SF68">
    <property type="entry name" value="MAJOR FACILITATOR SUPERFAMILY (MFS) PROFILE DOMAIN-CONTAINING PROTEIN-RELATED"/>
    <property type="match status" value="1"/>
</dbReference>
<dbReference type="PRINTS" id="PR00171">
    <property type="entry name" value="SUGRTRNSPORT"/>
</dbReference>
<dbReference type="InterPro" id="IPR020846">
    <property type="entry name" value="MFS_dom"/>
</dbReference>
<dbReference type="RefSeq" id="XP_070888539.1">
    <property type="nucleotide sequence ID" value="XM_071028555.1"/>
</dbReference>
<dbReference type="NCBIfam" id="TIGR00879">
    <property type="entry name" value="SP"/>
    <property type="match status" value="1"/>
</dbReference>
<evidence type="ECO:0000256" key="7">
    <source>
        <dbReference type="RuleBase" id="RU003346"/>
    </source>
</evidence>
<gene>
    <name evidence="11" type="ORF">BJX67DRAFT_347583</name>
</gene>
<comment type="subcellular location">
    <subcellularLocation>
        <location evidence="1">Membrane</location>
        <topology evidence="1">Multi-pass membrane protein</topology>
    </subcellularLocation>
</comment>
<keyword evidence="5 9" id="KW-1133">Transmembrane helix</keyword>